<feature type="transmembrane region" description="Helical" evidence="1">
    <location>
        <begin position="88"/>
        <end position="105"/>
    </location>
</feature>
<dbReference type="KEGG" id="pab:PAB1670"/>
<dbReference type="Proteomes" id="UP000000810">
    <property type="component" value="Chromosome"/>
</dbReference>
<dbReference type="PIR" id="G75082">
    <property type="entry name" value="G75082"/>
</dbReference>
<protein>
    <submittedName>
        <fullName evidence="2">Uncharacterized protein</fullName>
    </submittedName>
</protein>
<organism evidence="2 3">
    <name type="scientific">Pyrococcus abyssi (strain GE5 / Orsay)</name>
    <dbReference type="NCBI Taxonomy" id="272844"/>
    <lineage>
        <taxon>Archaea</taxon>
        <taxon>Methanobacteriati</taxon>
        <taxon>Methanobacteriota</taxon>
        <taxon>Thermococci</taxon>
        <taxon>Thermococcales</taxon>
        <taxon>Thermococcaceae</taxon>
        <taxon>Pyrococcus</taxon>
    </lineage>
</organism>
<keyword evidence="3" id="KW-1185">Reference proteome</keyword>
<dbReference type="PATRIC" id="fig|272844.11.peg.1109"/>
<evidence type="ECO:0000313" key="3">
    <source>
        <dbReference type="Proteomes" id="UP000000810"/>
    </source>
</evidence>
<sequence>MVLGVSVLVLASLGALSMLISVIITRPLYASLVTFGIIFILQFLLPQIPYIKESSKYSLSYQTMVLLKSGFEKVNLLKFTGIPEHSEIAFIVLALLMLLLAWSVLSRREFPD</sequence>
<gene>
    <name evidence="2" type="ORF">PAB1670</name>
</gene>
<dbReference type="eggNOG" id="arCOG02443">
    <property type="taxonomic scope" value="Archaea"/>
</dbReference>
<name>Q9UZU2_PYRAB</name>
<reference evidence="2 3" key="1">
    <citation type="journal article" date="2003" name="Mol. Microbiol.">
        <title>An integrated analysis of the genome of the hyperthermophilic archaeon Pyrococcus abyssi.</title>
        <authorList>
            <person name="Cohen G."/>
            <person name="Barbe V."/>
            <person name="Flament D."/>
            <person name="Galperin M."/>
            <person name="Heilig R."/>
            <person name="Ripp R."/>
            <person name="Lecompte O."/>
            <person name="Prieur D."/>
            <person name="Poch O."/>
            <person name="Quellerou J."/>
            <person name="Thierry J.C."/>
            <person name="Van der Oost J."/>
            <person name="Weissenbach J."/>
            <person name="Zivanovic Y."/>
            <person name="Forterre P."/>
        </authorList>
    </citation>
    <scope>NUCLEOTIDE SEQUENCE [LARGE SCALE GENOMIC DNA]</scope>
    <source>
        <strain evidence="3">GE5 / Orsay</strain>
    </source>
</reference>
<evidence type="ECO:0000256" key="1">
    <source>
        <dbReference type="SAM" id="Phobius"/>
    </source>
</evidence>
<accession>Q9UZU2</accession>
<keyword evidence="1" id="KW-0812">Transmembrane</keyword>
<dbReference type="AlphaFoldDB" id="Q9UZU2"/>
<dbReference type="EMBL" id="AJ248286">
    <property type="protein sequence ID" value="CAB49964.1"/>
    <property type="molecule type" value="Genomic_DNA"/>
</dbReference>
<proteinExistence type="predicted"/>
<dbReference type="STRING" id="272844.PAB1670"/>
<feature type="transmembrane region" description="Helical" evidence="1">
    <location>
        <begin position="27"/>
        <end position="45"/>
    </location>
</feature>
<dbReference type="HOGENOM" id="CLU_2140285_0_0_2"/>
<keyword evidence="1" id="KW-0472">Membrane</keyword>
<keyword evidence="1" id="KW-1133">Transmembrane helix</keyword>
<evidence type="ECO:0000313" key="2">
    <source>
        <dbReference type="EMBL" id="CAB49964.1"/>
    </source>
</evidence>